<dbReference type="EMBL" id="JABSTU010000005">
    <property type="protein sequence ID" value="KAH8029516.1"/>
    <property type="molecule type" value="Genomic_DNA"/>
</dbReference>
<keyword evidence="2" id="KW-1185">Reference proteome</keyword>
<protein>
    <submittedName>
        <fullName evidence="1">Uncharacterized protein</fullName>
    </submittedName>
</protein>
<evidence type="ECO:0000313" key="2">
    <source>
        <dbReference type="Proteomes" id="UP000821866"/>
    </source>
</evidence>
<reference evidence="1" key="1">
    <citation type="journal article" date="2020" name="Cell">
        <title>Large-Scale Comparative Analyses of Tick Genomes Elucidate Their Genetic Diversity and Vector Capacities.</title>
        <authorList>
            <consortium name="Tick Genome and Microbiome Consortium (TIGMIC)"/>
            <person name="Jia N."/>
            <person name="Wang J."/>
            <person name="Shi W."/>
            <person name="Du L."/>
            <person name="Sun Y."/>
            <person name="Zhan W."/>
            <person name="Jiang J.F."/>
            <person name="Wang Q."/>
            <person name="Zhang B."/>
            <person name="Ji P."/>
            <person name="Bell-Sakyi L."/>
            <person name="Cui X.M."/>
            <person name="Yuan T.T."/>
            <person name="Jiang B.G."/>
            <person name="Yang W.F."/>
            <person name="Lam T.T."/>
            <person name="Chang Q.C."/>
            <person name="Ding S.J."/>
            <person name="Wang X.J."/>
            <person name="Zhu J.G."/>
            <person name="Ruan X.D."/>
            <person name="Zhao L."/>
            <person name="Wei J.T."/>
            <person name="Ye R.Z."/>
            <person name="Que T.C."/>
            <person name="Du C.H."/>
            <person name="Zhou Y.H."/>
            <person name="Cheng J.X."/>
            <person name="Dai P.F."/>
            <person name="Guo W.B."/>
            <person name="Han X.H."/>
            <person name="Huang E.J."/>
            <person name="Li L.F."/>
            <person name="Wei W."/>
            <person name="Gao Y.C."/>
            <person name="Liu J.Z."/>
            <person name="Shao H.Z."/>
            <person name="Wang X."/>
            <person name="Wang C.C."/>
            <person name="Yang T.C."/>
            <person name="Huo Q.B."/>
            <person name="Li W."/>
            <person name="Chen H.Y."/>
            <person name="Chen S.E."/>
            <person name="Zhou L.G."/>
            <person name="Ni X.B."/>
            <person name="Tian J.H."/>
            <person name="Sheng Y."/>
            <person name="Liu T."/>
            <person name="Pan Y.S."/>
            <person name="Xia L.Y."/>
            <person name="Li J."/>
            <person name="Zhao F."/>
            <person name="Cao W.C."/>
        </authorList>
    </citation>
    <scope>NUCLEOTIDE SEQUENCE</scope>
    <source>
        <strain evidence="1">Rmic-2018</strain>
    </source>
</reference>
<reference evidence="1" key="2">
    <citation type="submission" date="2021-09" db="EMBL/GenBank/DDBJ databases">
        <authorList>
            <person name="Jia N."/>
            <person name="Wang J."/>
            <person name="Shi W."/>
            <person name="Du L."/>
            <person name="Sun Y."/>
            <person name="Zhan W."/>
            <person name="Jiang J."/>
            <person name="Wang Q."/>
            <person name="Zhang B."/>
            <person name="Ji P."/>
            <person name="Sakyi L.B."/>
            <person name="Cui X."/>
            <person name="Yuan T."/>
            <person name="Jiang B."/>
            <person name="Yang W."/>
            <person name="Lam T.T.-Y."/>
            <person name="Chang Q."/>
            <person name="Ding S."/>
            <person name="Wang X."/>
            <person name="Zhu J."/>
            <person name="Ruan X."/>
            <person name="Zhao L."/>
            <person name="Wei J."/>
            <person name="Que T."/>
            <person name="Du C."/>
            <person name="Cheng J."/>
            <person name="Dai P."/>
            <person name="Han X."/>
            <person name="Huang E."/>
            <person name="Gao Y."/>
            <person name="Liu J."/>
            <person name="Shao H."/>
            <person name="Ye R."/>
            <person name="Li L."/>
            <person name="Wei W."/>
            <person name="Wang X."/>
            <person name="Wang C."/>
            <person name="Huo Q."/>
            <person name="Li W."/>
            <person name="Guo W."/>
            <person name="Chen H."/>
            <person name="Chen S."/>
            <person name="Zhou L."/>
            <person name="Zhou L."/>
            <person name="Ni X."/>
            <person name="Tian J."/>
            <person name="Zhou Y."/>
            <person name="Sheng Y."/>
            <person name="Liu T."/>
            <person name="Pan Y."/>
            <person name="Xia L."/>
            <person name="Li J."/>
            <person name="Zhao F."/>
            <person name="Cao W."/>
        </authorList>
    </citation>
    <scope>NUCLEOTIDE SEQUENCE</scope>
    <source>
        <strain evidence="1">Rmic-2018</strain>
        <tissue evidence="1">Larvae</tissue>
    </source>
</reference>
<name>A0A9J6E5A0_RHIMP</name>
<gene>
    <name evidence="1" type="ORF">HPB51_001149</name>
</gene>
<dbReference type="Proteomes" id="UP000821866">
    <property type="component" value="Chromosome 3"/>
</dbReference>
<proteinExistence type="predicted"/>
<accession>A0A9J6E5A0</accession>
<comment type="caution">
    <text evidence="1">The sequence shown here is derived from an EMBL/GenBank/DDBJ whole genome shotgun (WGS) entry which is preliminary data.</text>
</comment>
<organism evidence="1 2">
    <name type="scientific">Rhipicephalus microplus</name>
    <name type="common">Cattle tick</name>
    <name type="synonym">Boophilus microplus</name>
    <dbReference type="NCBI Taxonomy" id="6941"/>
    <lineage>
        <taxon>Eukaryota</taxon>
        <taxon>Metazoa</taxon>
        <taxon>Ecdysozoa</taxon>
        <taxon>Arthropoda</taxon>
        <taxon>Chelicerata</taxon>
        <taxon>Arachnida</taxon>
        <taxon>Acari</taxon>
        <taxon>Parasitiformes</taxon>
        <taxon>Ixodida</taxon>
        <taxon>Ixodoidea</taxon>
        <taxon>Ixodidae</taxon>
        <taxon>Rhipicephalinae</taxon>
        <taxon>Rhipicephalus</taxon>
        <taxon>Boophilus</taxon>
    </lineage>
</organism>
<evidence type="ECO:0000313" key="1">
    <source>
        <dbReference type="EMBL" id="KAH8029516.1"/>
    </source>
</evidence>
<sequence>MSEGVVQSLTTANLWWLPDIQYEPKQRAIGCIRNALTGFDGVHHRLLAIASLYCCLVEKEVLECWHLYSFCSVPSTVIDRFSLPDKMAHFLKQLNNSTVCEKIEREDTVYACIMTAQAPPPVADHNVICLCIPRTLPFVFVHVLAKNVTFRNCLQRAFGRPIKDLQAGQPVGDLGKAIVKARQMYKDRAAQA</sequence>
<dbReference type="VEuPathDB" id="VectorBase:LOC119165750"/>
<dbReference type="AlphaFoldDB" id="A0A9J6E5A0"/>